<dbReference type="AlphaFoldDB" id="A0A392UV56"/>
<organism evidence="2 3">
    <name type="scientific">Trifolium medium</name>
    <dbReference type="NCBI Taxonomy" id="97028"/>
    <lineage>
        <taxon>Eukaryota</taxon>
        <taxon>Viridiplantae</taxon>
        <taxon>Streptophyta</taxon>
        <taxon>Embryophyta</taxon>
        <taxon>Tracheophyta</taxon>
        <taxon>Spermatophyta</taxon>
        <taxon>Magnoliopsida</taxon>
        <taxon>eudicotyledons</taxon>
        <taxon>Gunneridae</taxon>
        <taxon>Pentapetalae</taxon>
        <taxon>rosids</taxon>
        <taxon>fabids</taxon>
        <taxon>Fabales</taxon>
        <taxon>Fabaceae</taxon>
        <taxon>Papilionoideae</taxon>
        <taxon>50 kb inversion clade</taxon>
        <taxon>NPAAA clade</taxon>
        <taxon>Hologalegina</taxon>
        <taxon>IRL clade</taxon>
        <taxon>Trifolieae</taxon>
        <taxon>Trifolium</taxon>
    </lineage>
</organism>
<sequence length="44" mass="4851">YLYEAATYLHQLNDGMPPTKFSPPPPKSSWTTALSTSVSLPARE</sequence>
<gene>
    <name evidence="2" type="ORF">A2U01_0100334</name>
</gene>
<evidence type="ECO:0000313" key="3">
    <source>
        <dbReference type="Proteomes" id="UP000265520"/>
    </source>
</evidence>
<feature type="compositionally biased region" description="Polar residues" evidence="1">
    <location>
        <begin position="33"/>
        <end position="44"/>
    </location>
</feature>
<reference evidence="2 3" key="1">
    <citation type="journal article" date="2018" name="Front. Plant Sci.">
        <title>Red Clover (Trifolium pratense) and Zigzag Clover (T. medium) - A Picture of Genomic Similarities and Differences.</title>
        <authorList>
            <person name="Dluhosova J."/>
            <person name="Istvanek J."/>
            <person name="Nedelnik J."/>
            <person name="Repkova J."/>
        </authorList>
    </citation>
    <scope>NUCLEOTIDE SEQUENCE [LARGE SCALE GENOMIC DNA]</scope>
    <source>
        <strain evidence="3">cv. 10/8</strain>
        <tissue evidence="2">Leaf</tissue>
    </source>
</reference>
<feature type="region of interest" description="Disordered" evidence="1">
    <location>
        <begin position="14"/>
        <end position="44"/>
    </location>
</feature>
<accession>A0A392UV56</accession>
<evidence type="ECO:0000256" key="1">
    <source>
        <dbReference type="SAM" id="MobiDB-lite"/>
    </source>
</evidence>
<protein>
    <submittedName>
        <fullName evidence="2">Uncharacterized protein</fullName>
    </submittedName>
</protein>
<dbReference type="Proteomes" id="UP000265520">
    <property type="component" value="Unassembled WGS sequence"/>
</dbReference>
<dbReference type="EMBL" id="LXQA010965196">
    <property type="protein sequence ID" value="MCI79063.1"/>
    <property type="molecule type" value="Genomic_DNA"/>
</dbReference>
<keyword evidence="3" id="KW-1185">Reference proteome</keyword>
<proteinExistence type="predicted"/>
<comment type="caution">
    <text evidence="2">The sequence shown here is derived from an EMBL/GenBank/DDBJ whole genome shotgun (WGS) entry which is preliminary data.</text>
</comment>
<name>A0A392UV56_9FABA</name>
<evidence type="ECO:0000313" key="2">
    <source>
        <dbReference type="EMBL" id="MCI79063.1"/>
    </source>
</evidence>
<feature type="non-terminal residue" evidence="2">
    <location>
        <position position="1"/>
    </location>
</feature>